<dbReference type="GO" id="GO:0051536">
    <property type="term" value="F:iron-sulfur cluster binding"/>
    <property type="evidence" value="ECO:0007669"/>
    <property type="project" value="UniProtKB-KW"/>
</dbReference>
<dbReference type="PROSITE" id="PS51379">
    <property type="entry name" value="4FE4S_FER_2"/>
    <property type="match status" value="2"/>
</dbReference>
<protein>
    <submittedName>
        <fullName evidence="5">4Fe-4S binding protein</fullName>
    </submittedName>
</protein>
<evidence type="ECO:0000259" key="4">
    <source>
        <dbReference type="PROSITE" id="PS51379"/>
    </source>
</evidence>
<dbReference type="Gene3D" id="3.40.50.360">
    <property type="match status" value="1"/>
</dbReference>
<comment type="caution">
    <text evidence="5">The sequence shown here is derived from an EMBL/GenBank/DDBJ whole genome shotgun (WGS) entry which is preliminary data.</text>
</comment>
<dbReference type="EMBL" id="DXET01000001">
    <property type="protein sequence ID" value="HIX80351.1"/>
    <property type="molecule type" value="Genomic_DNA"/>
</dbReference>
<proteinExistence type="predicted"/>
<evidence type="ECO:0000313" key="5">
    <source>
        <dbReference type="EMBL" id="HIX80351.1"/>
    </source>
</evidence>
<dbReference type="PANTHER" id="PTHR43122:SF1">
    <property type="entry name" value="IRON-SULFUR-BINDING PROTEIN"/>
    <property type="match status" value="1"/>
</dbReference>
<feature type="domain" description="4Fe-4S ferredoxin-type" evidence="4">
    <location>
        <begin position="175"/>
        <end position="203"/>
    </location>
</feature>
<evidence type="ECO:0000256" key="1">
    <source>
        <dbReference type="ARBA" id="ARBA00022723"/>
    </source>
</evidence>
<dbReference type="Proteomes" id="UP000886724">
    <property type="component" value="Unassembled WGS sequence"/>
</dbReference>
<organism evidence="5 6">
    <name type="scientific">Candidatus Erysipelatoclostridium merdavium</name>
    <dbReference type="NCBI Taxonomy" id="2838566"/>
    <lineage>
        <taxon>Bacteria</taxon>
        <taxon>Bacillati</taxon>
        <taxon>Bacillota</taxon>
        <taxon>Erysipelotrichia</taxon>
        <taxon>Erysipelotrichales</taxon>
        <taxon>Erysipelotrichales incertae sedis</taxon>
    </lineage>
</organism>
<dbReference type="InterPro" id="IPR017896">
    <property type="entry name" value="4Fe4S_Fe-S-bd"/>
</dbReference>
<dbReference type="InterPro" id="IPR029039">
    <property type="entry name" value="Flavoprotein-like_sf"/>
</dbReference>
<keyword evidence="2" id="KW-0408">Iron</keyword>
<dbReference type="InterPro" id="IPR017900">
    <property type="entry name" value="4Fe4S_Fe_S_CS"/>
</dbReference>
<evidence type="ECO:0000256" key="3">
    <source>
        <dbReference type="ARBA" id="ARBA00023014"/>
    </source>
</evidence>
<evidence type="ECO:0000313" key="6">
    <source>
        <dbReference type="Proteomes" id="UP000886724"/>
    </source>
</evidence>
<dbReference type="Gene3D" id="3.30.70.20">
    <property type="match status" value="1"/>
</dbReference>
<dbReference type="Pfam" id="PF13187">
    <property type="entry name" value="Fer4_9"/>
    <property type="match status" value="1"/>
</dbReference>
<dbReference type="PROSITE" id="PS00198">
    <property type="entry name" value="4FE4S_FER_1"/>
    <property type="match status" value="2"/>
</dbReference>
<reference evidence="5" key="2">
    <citation type="submission" date="2021-04" db="EMBL/GenBank/DDBJ databases">
        <authorList>
            <person name="Gilroy R."/>
        </authorList>
    </citation>
    <scope>NUCLEOTIDE SEQUENCE</scope>
    <source>
        <strain evidence="5">ChiGjej1B1-14440</strain>
    </source>
</reference>
<feature type="domain" description="4Fe-4S ferredoxin-type" evidence="4">
    <location>
        <begin position="208"/>
        <end position="230"/>
    </location>
</feature>
<dbReference type="SUPFAM" id="SSF54862">
    <property type="entry name" value="4Fe-4S ferredoxins"/>
    <property type="match status" value="1"/>
</dbReference>
<gene>
    <name evidence="5" type="ORF">H9980_00015</name>
</gene>
<evidence type="ECO:0000256" key="2">
    <source>
        <dbReference type="ARBA" id="ARBA00023004"/>
    </source>
</evidence>
<dbReference type="AlphaFoldDB" id="A0A9D2BLB8"/>
<sequence length="254" mass="28806">MKIDKTYVIYFSPTETSKKSAVSIARGLEGTLSEIDITSMPIEAKQFNRHDVVVFGMPVYGGRIPVEAVKRLKSFTGDHTPCIITVTYGNRHYDDALLELFNIVEGQGFIPIAAATLVGQHTYGNIQVGRPDHDDMYRDELFGSLVRLKINKDNFSFVSIPGHYPYREGGNGGKFRPSTNENCTQCGLCVKKCPMQAIDPKDFKTINDQCLSCFRCIRICPMQAKTMDHDQNYQQFAKEFTEKLSKRKENEYFV</sequence>
<reference evidence="5" key="1">
    <citation type="journal article" date="2021" name="PeerJ">
        <title>Extensive microbial diversity within the chicken gut microbiome revealed by metagenomics and culture.</title>
        <authorList>
            <person name="Gilroy R."/>
            <person name="Ravi A."/>
            <person name="Getino M."/>
            <person name="Pursley I."/>
            <person name="Horton D.L."/>
            <person name="Alikhan N.F."/>
            <person name="Baker D."/>
            <person name="Gharbi K."/>
            <person name="Hall N."/>
            <person name="Watson M."/>
            <person name="Adriaenssens E.M."/>
            <person name="Foster-Nyarko E."/>
            <person name="Jarju S."/>
            <person name="Secka A."/>
            <person name="Antonio M."/>
            <person name="Oren A."/>
            <person name="Chaudhuri R.R."/>
            <person name="La Ragione R."/>
            <person name="Hildebrand F."/>
            <person name="Pallen M.J."/>
        </authorList>
    </citation>
    <scope>NUCLEOTIDE SEQUENCE</scope>
    <source>
        <strain evidence="5">ChiGjej1B1-14440</strain>
    </source>
</reference>
<keyword evidence="1" id="KW-0479">Metal-binding</keyword>
<dbReference type="SUPFAM" id="SSF52218">
    <property type="entry name" value="Flavoproteins"/>
    <property type="match status" value="1"/>
</dbReference>
<name>A0A9D2BLB8_9FIRM</name>
<accession>A0A9D2BLB8</accession>
<dbReference type="GO" id="GO:0046872">
    <property type="term" value="F:metal ion binding"/>
    <property type="evidence" value="ECO:0007669"/>
    <property type="project" value="UniProtKB-KW"/>
</dbReference>
<keyword evidence="3" id="KW-0411">Iron-sulfur</keyword>
<dbReference type="PANTHER" id="PTHR43122">
    <property type="entry name" value="FERREDOXIN SUBUNIT OF PYRUVATE:FLAVODOXIN OXIDOREDUCTASE-RELATED"/>
    <property type="match status" value="1"/>
</dbReference>